<evidence type="ECO:0000313" key="2">
    <source>
        <dbReference type="Proteomes" id="UP000886501"/>
    </source>
</evidence>
<comment type="caution">
    <text evidence="1">The sequence shown here is derived from an EMBL/GenBank/DDBJ whole genome shotgun (WGS) entry which is preliminary data.</text>
</comment>
<protein>
    <submittedName>
        <fullName evidence="1">Phenylalanine ammonia-lyase</fullName>
    </submittedName>
</protein>
<name>A0ACB6Z1R2_THEGA</name>
<keyword evidence="2" id="KW-1185">Reference proteome</keyword>
<dbReference type="EMBL" id="MU118203">
    <property type="protein sequence ID" value="KAF9643611.1"/>
    <property type="molecule type" value="Genomic_DNA"/>
</dbReference>
<organism evidence="1 2">
    <name type="scientific">Thelephora ganbajun</name>
    <name type="common">Ganba fungus</name>
    <dbReference type="NCBI Taxonomy" id="370292"/>
    <lineage>
        <taxon>Eukaryota</taxon>
        <taxon>Fungi</taxon>
        <taxon>Dikarya</taxon>
        <taxon>Basidiomycota</taxon>
        <taxon>Agaricomycotina</taxon>
        <taxon>Agaricomycetes</taxon>
        <taxon>Thelephorales</taxon>
        <taxon>Thelephoraceae</taxon>
        <taxon>Thelephora</taxon>
    </lineage>
</organism>
<gene>
    <name evidence="1" type="ORF">BDM02DRAFT_3191407</name>
</gene>
<dbReference type="Proteomes" id="UP000886501">
    <property type="component" value="Unassembled WGS sequence"/>
</dbReference>
<reference evidence="1" key="1">
    <citation type="submission" date="2019-10" db="EMBL/GenBank/DDBJ databases">
        <authorList>
            <consortium name="DOE Joint Genome Institute"/>
            <person name="Kuo A."/>
            <person name="Miyauchi S."/>
            <person name="Kiss E."/>
            <person name="Drula E."/>
            <person name="Kohler A."/>
            <person name="Sanchez-Garcia M."/>
            <person name="Andreopoulos B."/>
            <person name="Barry K.W."/>
            <person name="Bonito G."/>
            <person name="Buee M."/>
            <person name="Carver A."/>
            <person name="Chen C."/>
            <person name="Cichocki N."/>
            <person name="Clum A."/>
            <person name="Culley D."/>
            <person name="Crous P.W."/>
            <person name="Fauchery L."/>
            <person name="Girlanda M."/>
            <person name="Hayes R."/>
            <person name="Keri Z."/>
            <person name="Labutti K."/>
            <person name="Lipzen A."/>
            <person name="Lombard V."/>
            <person name="Magnuson J."/>
            <person name="Maillard F."/>
            <person name="Morin E."/>
            <person name="Murat C."/>
            <person name="Nolan M."/>
            <person name="Ohm R."/>
            <person name="Pangilinan J."/>
            <person name="Pereira M."/>
            <person name="Perotto S."/>
            <person name="Peter M."/>
            <person name="Riley R."/>
            <person name="Sitrit Y."/>
            <person name="Stielow B."/>
            <person name="Szollosi G."/>
            <person name="Zifcakova L."/>
            <person name="Stursova M."/>
            <person name="Spatafora J.W."/>
            <person name="Tedersoo L."/>
            <person name="Vaario L.-M."/>
            <person name="Yamada A."/>
            <person name="Yan M."/>
            <person name="Wang P."/>
            <person name="Xu J."/>
            <person name="Bruns T."/>
            <person name="Baldrian P."/>
            <person name="Vilgalys R."/>
            <person name="Henrissat B."/>
            <person name="Grigoriev I.V."/>
            <person name="Hibbett D."/>
            <person name="Nagy L.G."/>
            <person name="Martin F.M."/>
        </authorList>
    </citation>
    <scope>NUCLEOTIDE SEQUENCE</scope>
    <source>
        <strain evidence="1">P2</strain>
    </source>
</reference>
<accession>A0ACB6Z1R2</accession>
<reference evidence="1" key="2">
    <citation type="journal article" date="2020" name="Nat. Commun.">
        <title>Large-scale genome sequencing of mycorrhizal fungi provides insights into the early evolution of symbiotic traits.</title>
        <authorList>
            <person name="Miyauchi S."/>
            <person name="Kiss E."/>
            <person name="Kuo A."/>
            <person name="Drula E."/>
            <person name="Kohler A."/>
            <person name="Sanchez-Garcia M."/>
            <person name="Morin E."/>
            <person name="Andreopoulos B."/>
            <person name="Barry K.W."/>
            <person name="Bonito G."/>
            <person name="Buee M."/>
            <person name="Carver A."/>
            <person name="Chen C."/>
            <person name="Cichocki N."/>
            <person name="Clum A."/>
            <person name="Culley D."/>
            <person name="Crous P.W."/>
            <person name="Fauchery L."/>
            <person name="Girlanda M."/>
            <person name="Hayes R.D."/>
            <person name="Keri Z."/>
            <person name="LaButti K."/>
            <person name="Lipzen A."/>
            <person name="Lombard V."/>
            <person name="Magnuson J."/>
            <person name="Maillard F."/>
            <person name="Murat C."/>
            <person name="Nolan M."/>
            <person name="Ohm R.A."/>
            <person name="Pangilinan J."/>
            <person name="Pereira M.F."/>
            <person name="Perotto S."/>
            <person name="Peter M."/>
            <person name="Pfister S."/>
            <person name="Riley R."/>
            <person name="Sitrit Y."/>
            <person name="Stielow J.B."/>
            <person name="Szollosi G."/>
            <person name="Zifcakova L."/>
            <person name="Stursova M."/>
            <person name="Spatafora J.W."/>
            <person name="Tedersoo L."/>
            <person name="Vaario L.M."/>
            <person name="Yamada A."/>
            <person name="Yan M."/>
            <person name="Wang P."/>
            <person name="Xu J."/>
            <person name="Bruns T."/>
            <person name="Baldrian P."/>
            <person name="Vilgalys R."/>
            <person name="Dunand C."/>
            <person name="Henrissat B."/>
            <person name="Grigoriev I.V."/>
            <person name="Hibbett D."/>
            <person name="Nagy L.G."/>
            <person name="Martin F.M."/>
        </authorList>
    </citation>
    <scope>NUCLEOTIDE SEQUENCE</scope>
    <source>
        <strain evidence="1">P2</strain>
    </source>
</reference>
<evidence type="ECO:0000313" key="1">
    <source>
        <dbReference type="EMBL" id="KAF9643611.1"/>
    </source>
</evidence>
<sequence>MTIALEPLVRHSAVSGKETIVNARSAPPLPQTTKSEQPLNPSSARSTNLLQSFIEAFKEVESYRNGNSILVDGYNLSVPAVTAAARYNASITLDDSAGVRERLQQSRNVIVAKMDAGKSVYGVSTGYGGSADTRTDDPLRLGSALLQHQHFGVISTEEGDSLPLLDPLNNTTMPESWVRGAILIRMNSLIRGHSGVRLELIEQMGHLLREHITPLVPLRGSISSSGDLSPLSYIAGTLIGNPSIHTICRSTSTKTRQILPSNNALAQHNIQPVSLQSKEHLGILNGTAFSASVASLALNDAIHLALLAQILTAMGVEALFGTQGSFDPFIHDECRPHPGQVEVARTIYNLLDGSSFATGADHEEEEASIDDDKGVLRQDRYPLRTSPQFLGPQVEDILSALDTITQECNSTTDNPLINGKTGTVHHGGNFQAMAVTNAMEKTRLALHHIGKLLFSQATELINPAMNRGLPPNLATSDPSLNYHTKGIDIGMAAYVSELGYLASPVSTHIQSAEMHNQAVNSLALLSGRATINALDTLTILMSSYLYVLCQALDLRALQAEFSVGITRILNEELMAHFGAPIIYAKLFKTIVATLDETTTMDCADRMRNVAEACTAPLVNHLLATPPLTSSIPNIPTFRTSLASRLTALYNQLTRSFLDGAHGPAPASKYLKKTRAVYEYVRIELKIKMHGKENFERFDHAGIDGLVGMPGGDDGTIGQNITRIYEAIREGKLQAVVVDTFAN</sequence>
<proteinExistence type="predicted"/>